<protein>
    <submittedName>
        <fullName evidence="1">Uncharacterized protein</fullName>
    </submittedName>
</protein>
<dbReference type="EMBL" id="JBAHYK010001628">
    <property type="protein sequence ID" value="KAL0567288.1"/>
    <property type="molecule type" value="Genomic_DNA"/>
</dbReference>
<keyword evidence="2" id="KW-1185">Reference proteome</keyword>
<accession>A0ABR3EWJ8</accession>
<gene>
    <name evidence="1" type="ORF">V5O48_014709</name>
</gene>
<evidence type="ECO:0000313" key="2">
    <source>
        <dbReference type="Proteomes" id="UP001465976"/>
    </source>
</evidence>
<reference evidence="1 2" key="1">
    <citation type="submission" date="2024-02" db="EMBL/GenBank/DDBJ databases">
        <title>A draft genome for the cacao thread blight pathogen Marasmius crinis-equi.</title>
        <authorList>
            <person name="Cohen S.P."/>
            <person name="Baruah I.K."/>
            <person name="Amoako-Attah I."/>
            <person name="Bukari Y."/>
            <person name="Meinhardt L.W."/>
            <person name="Bailey B.A."/>
        </authorList>
    </citation>
    <scope>NUCLEOTIDE SEQUENCE [LARGE SCALE GENOMIC DNA]</scope>
    <source>
        <strain evidence="1 2">GH-76</strain>
    </source>
</reference>
<proteinExistence type="predicted"/>
<comment type="caution">
    <text evidence="1">The sequence shown here is derived from an EMBL/GenBank/DDBJ whole genome shotgun (WGS) entry which is preliminary data.</text>
</comment>
<sequence length="263" mass="30506">MNVLRSDAFFRRQAAAFFNHISMNLSHALVKRHPGLKHALEKASDPSNQLSVEFKEGTAFMEDTKAIYWDNIDQRAAVLWLDLEDIVEHGLTDFDRLSTLTEEFRRRHFQVHPDQRTWVMIYGASTALGKEVLDTLSMRAYLYYKVQHFHAETLEKAVGLLRLMTENAFEIGQSAELPYTPASFVTSLATVPEVDIEKALLVAQRYGTFEDLFHAFKRAQPLYEKGKIYLNCSFFHQCKNTRDRDEEWVVNLYHFFASLQNAT</sequence>
<dbReference type="Proteomes" id="UP001465976">
    <property type="component" value="Unassembled WGS sequence"/>
</dbReference>
<name>A0ABR3EWJ8_9AGAR</name>
<evidence type="ECO:0000313" key="1">
    <source>
        <dbReference type="EMBL" id="KAL0567288.1"/>
    </source>
</evidence>
<organism evidence="1 2">
    <name type="scientific">Marasmius crinis-equi</name>
    <dbReference type="NCBI Taxonomy" id="585013"/>
    <lineage>
        <taxon>Eukaryota</taxon>
        <taxon>Fungi</taxon>
        <taxon>Dikarya</taxon>
        <taxon>Basidiomycota</taxon>
        <taxon>Agaricomycotina</taxon>
        <taxon>Agaricomycetes</taxon>
        <taxon>Agaricomycetidae</taxon>
        <taxon>Agaricales</taxon>
        <taxon>Marasmiineae</taxon>
        <taxon>Marasmiaceae</taxon>
        <taxon>Marasmius</taxon>
    </lineage>
</organism>